<proteinExistence type="predicted"/>
<dbReference type="AlphaFoldDB" id="A0AAW6I2B5"/>
<organism evidence="1 2">
    <name type="scientific">Parabacteroides johnsonii</name>
    <dbReference type="NCBI Taxonomy" id="387661"/>
    <lineage>
        <taxon>Bacteria</taxon>
        <taxon>Pseudomonadati</taxon>
        <taxon>Bacteroidota</taxon>
        <taxon>Bacteroidia</taxon>
        <taxon>Bacteroidales</taxon>
        <taxon>Tannerellaceae</taxon>
        <taxon>Parabacteroides</taxon>
    </lineage>
</organism>
<evidence type="ECO:0000313" key="1">
    <source>
        <dbReference type="EMBL" id="MDC7147996.1"/>
    </source>
</evidence>
<dbReference type="EMBL" id="JAQPYX010000007">
    <property type="protein sequence ID" value="MDC7147996.1"/>
    <property type="molecule type" value="Genomic_DNA"/>
</dbReference>
<protein>
    <submittedName>
        <fullName evidence="1">DNA methylase</fullName>
    </submittedName>
</protein>
<dbReference type="RefSeq" id="WP_195485127.1">
    <property type="nucleotide sequence ID" value="NZ_CAOJXY010000004.1"/>
</dbReference>
<reference evidence="1" key="1">
    <citation type="submission" date="2023-01" db="EMBL/GenBank/DDBJ databases">
        <title>Exploring GABA producing Bacteroides strains toward improving mental health.</title>
        <authorList>
            <person name="Yousuf B."/>
            <person name="Bouhlel N.E."/>
            <person name="Mottawea W."/>
            <person name="Hammami R."/>
        </authorList>
    </citation>
    <scope>NUCLEOTIDE SEQUENCE</scope>
    <source>
        <strain evidence="1">UO.H1047</strain>
    </source>
</reference>
<dbReference type="SUPFAM" id="SSF110849">
    <property type="entry name" value="ParB/Sulfiredoxin"/>
    <property type="match status" value="1"/>
</dbReference>
<evidence type="ECO:0000313" key="2">
    <source>
        <dbReference type="Proteomes" id="UP001213646"/>
    </source>
</evidence>
<sequence length="248" mass="28597">MSKELNKYFKSESVEIARSSIQFANYNPRKITDSALKKLKQNIKRVGMLGGIIWNERTNNLVSGHQRVTVLDQLNGYDGTEETDYILRVDKVNLSEKEEKEQNIFMNNQSVQGEFDIDALRNLLTEIDFKSAGLTEQDLSIIGIDFDMPVLEEIRTGIEDMSSSYNEGKEREKKIAELSRESQIAHNKEVKQQVKDAAQKQAQDMDAYLMLSFDTFEAKSAFCERFGYDPYSKFIKGEIFDEQVERIE</sequence>
<dbReference type="GO" id="GO:0032259">
    <property type="term" value="P:methylation"/>
    <property type="evidence" value="ECO:0007669"/>
    <property type="project" value="UniProtKB-KW"/>
</dbReference>
<keyword evidence="1" id="KW-0808">Transferase</keyword>
<dbReference type="InterPro" id="IPR036086">
    <property type="entry name" value="ParB/Sulfiredoxin_sf"/>
</dbReference>
<accession>A0AAW6I2B5</accession>
<comment type="caution">
    <text evidence="1">The sequence shown here is derived from an EMBL/GenBank/DDBJ whole genome shotgun (WGS) entry which is preliminary data.</text>
</comment>
<name>A0AAW6I2B5_9BACT</name>
<dbReference type="GO" id="GO:0008168">
    <property type="term" value="F:methyltransferase activity"/>
    <property type="evidence" value="ECO:0007669"/>
    <property type="project" value="UniProtKB-KW"/>
</dbReference>
<dbReference type="Gene3D" id="3.90.1530.10">
    <property type="entry name" value="Conserved hypothetical protein from pyrococcus furiosus pfu- 392566-001, ParB domain"/>
    <property type="match status" value="1"/>
</dbReference>
<dbReference type="Proteomes" id="UP001213646">
    <property type="component" value="Unassembled WGS sequence"/>
</dbReference>
<keyword evidence="1" id="KW-0489">Methyltransferase</keyword>
<gene>
    <name evidence="1" type="ORF">PQG89_00940</name>
</gene>